<accession>A0A0K2URE7</accession>
<reference evidence="1" key="1">
    <citation type="submission" date="2014-05" db="EMBL/GenBank/DDBJ databases">
        <authorList>
            <person name="Chronopoulou M."/>
        </authorList>
    </citation>
    <scope>NUCLEOTIDE SEQUENCE</scope>
    <source>
        <tissue evidence="1">Whole organism</tissue>
    </source>
</reference>
<name>A0A0K2URE7_LEPSM</name>
<protein>
    <submittedName>
        <fullName evidence="1">Uncharacterized protein</fullName>
    </submittedName>
</protein>
<evidence type="ECO:0000313" key="1">
    <source>
        <dbReference type="EMBL" id="CDW40311.1"/>
    </source>
</evidence>
<proteinExistence type="predicted"/>
<dbReference type="EMBL" id="HACA01022950">
    <property type="protein sequence ID" value="CDW40311.1"/>
    <property type="molecule type" value="Transcribed_RNA"/>
</dbReference>
<organism evidence="1">
    <name type="scientific">Lepeophtheirus salmonis</name>
    <name type="common">Salmon louse</name>
    <name type="synonym">Caligus salmonis</name>
    <dbReference type="NCBI Taxonomy" id="72036"/>
    <lineage>
        <taxon>Eukaryota</taxon>
        <taxon>Metazoa</taxon>
        <taxon>Ecdysozoa</taxon>
        <taxon>Arthropoda</taxon>
        <taxon>Crustacea</taxon>
        <taxon>Multicrustacea</taxon>
        <taxon>Hexanauplia</taxon>
        <taxon>Copepoda</taxon>
        <taxon>Siphonostomatoida</taxon>
        <taxon>Caligidae</taxon>
        <taxon>Lepeophtheirus</taxon>
    </lineage>
</organism>
<sequence>MRDPVDILLEEGSDCNVKGIAGGRSHGQK</sequence>
<dbReference type="AlphaFoldDB" id="A0A0K2URE7"/>